<feature type="region of interest" description="Disordered" evidence="6">
    <location>
        <begin position="1"/>
        <end position="25"/>
    </location>
</feature>
<feature type="compositionally biased region" description="Basic residues" evidence="6">
    <location>
        <begin position="1"/>
        <end position="12"/>
    </location>
</feature>
<name>A0A2S4UJQ9_9BASI</name>
<dbReference type="OrthoDB" id="2748837at2759"/>
<evidence type="ECO:0000313" key="7">
    <source>
        <dbReference type="EMBL" id="POV97548.1"/>
    </source>
</evidence>
<reference evidence="8" key="2">
    <citation type="journal article" date="2018" name="BMC Genomics">
        <title>Genomic insights into host adaptation between the wheat stripe rust pathogen (Puccinia striiformis f. sp. tritici) and the barley stripe rust pathogen (Puccinia striiformis f. sp. hordei).</title>
        <authorList>
            <person name="Xia C."/>
            <person name="Wang M."/>
            <person name="Yin C."/>
            <person name="Cornejo O.E."/>
            <person name="Hulbert S.H."/>
            <person name="Chen X."/>
        </authorList>
    </citation>
    <scope>NUCLEOTIDE SEQUENCE [LARGE SCALE GENOMIC DNA]</scope>
    <source>
        <strain evidence="8">93TX-2</strain>
    </source>
</reference>
<keyword evidence="3" id="KW-0863">Zinc-finger</keyword>
<dbReference type="GO" id="GO:0005634">
    <property type="term" value="C:nucleus"/>
    <property type="evidence" value="ECO:0007669"/>
    <property type="project" value="UniProtKB-SubCell"/>
</dbReference>
<dbReference type="InterPro" id="IPR012337">
    <property type="entry name" value="RNaseH-like_sf"/>
</dbReference>
<reference evidence="7 8" key="1">
    <citation type="submission" date="2017-12" db="EMBL/GenBank/DDBJ databases">
        <title>Gene loss provides genomic basis for host adaptation in cereal stripe rust fungi.</title>
        <authorList>
            <person name="Xia C."/>
        </authorList>
    </citation>
    <scope>NUCLEOTIDE SEQUENCE [LARGE SCALE GENOMIC DNA]</scope>
    <source>
        <strain evidence="7 8">93TX-2</strain>
    </source>
</reference>
<evidence type="ECO:0000256" key="3">
    <source>
        <dbReference type="ARBA" id="ARBA00022771"/>
    </source>
</evidence>
<keyword evidence="2" id="KW-0479">Metal-binding</keyword>
<reference evidence="8" key="3">
    <citation type="journal article" date="2018" name="Mol. Plant Microbe Interact.">
        <title>Genome sequence resources for the wheat stripe rust pathogen (Puccinia striiformis f. sp. tritici) and the barley stripe rust pathogen (Puccinia striiformis f. sp. hordei).</title>
        <authorList>
            <person name="Xia C."/>
            <person name="Wang M."/>
            <person name="Yin C."/>
            <person name="Cornejo O.E."/>
            <person name="Hulbert S.H."/>
            <person name="Chen X."/>
        </authorList>
    </citation>
    <scope>NUCLEOTIDE SEQUENCE [LARGE SCALE GENOMIC DNA]</scope>
    <source>
        <strain evidence="8">93TX-2</strain>
    </source>
</reference>
<gene>
    <name evidence="7" type="ORF">PSHT_14518</name>
</gene>
<dbReference type="InterPro" id="IPR052035">
    <property type="entry name" value="ZnF_BED_domain_contain"/>
</dbReference>
<evidence type="ECO:0000256" key="6">
    <source>
        <dbReference type="SAM" id="MobiDB-lite"/>
    </source>
</evidence>
<dbReference type="GO" id="GO:0008270">
    <property type="term" value="F:zinc ion binding"/>
    <property type="evidence" value="ECO:0007669"/>
    <property type="project" value="UniProtKB-KW"/>
</dbReference>
<dbReference type="VEuPathDB" id="FungiDB:PSHT_14518"/>
<dbReference type="VEuPathDB" id="FungiDB:PSTT_00997"/>
<comment type="subcellular location">
    <subcellularLocation>
        <location evidence="1">Nucleus</location>
    </subcellularLocation>
</comment>
<dbReference type="AlphaFoldDB" id="A0A2S4UJQ9"/>
<protein>
    <recommendedName>
        <fullName evidence="9">DUF659 domain-containing protein</fullName>
    </recommendedName>
</protein>
<dbReference type="PANTHER" id="PTHR46481:SF10">
    <property type="entry name" value="ZINC FINGER BED DOMAIN-CONTAINING PROTEIN 39"/>
    <property type="match status" value="1"/>
</dbReference>
<dbReference type="EMBL" id="PKSM01000329">
    <property type="protein sequence ID" value="POV97548.1"/>
    <property type="molecule type" value="Genomic_DNA"/>
</dbReference>
<dbReference type="PANTHER" id="PTHR46481">
    <property type="entry name" value="ZINC FINGER BED DOMAIN-CONTAINING PROTEIN 4"/>
    <property type="match status" value="1"/>
</dbReference>
<keyword evidence="5" id="KW-0539">Nucleus</keyword>
<evidence type="ECO:0000313" key="8">
    <source>
        <dbReference type="Proteomes" id="UP000238274"/>
    </source>
</evidence>
<keyword evidence="4" id="KW-0862">Zinc</keyword>
<proteinExistence type="predicted"/>
<sequence length="394" mass="44064">MTSTNRHKRHKNLASTMSTDPKRAQRTYENSVSACYKSYGTPEISEQKDKAGRRMIAYPCKMCGGKISHPTHDTSCGNLNKDVATCLRKQSETSTTQSLLSLGVTATGHINPKEVPQLCAIWCAEAAQPFFALVDPSHKALLHPTILKHLPTRKVVSKDIHLLYSAIQDNYRLVLKEHKGALYLGVDAWQSPNGFDILGIVIYPLKEEDTGEFELEAMPLDFVQLCESHTGEYMAQTVQMVVEKFGIQDKICGIVSNNATNNQVMVRELKRLRWPRLKGETQWIRCFAHVLNLIVQGILCPFGTQKKRTLSDIVYSSGEEECTESQIRILARGEEAVPVQDGDLTADNSINDEYDCLSQANIENGSNEDDEAAWYTSQLCNKTLGKFCAITMKL</sequence>
<evidence type="ECO:0000256" key="1">
    <source>
        <dbReference type="ARBA" id="ARBA00004123"/>
    </source>
</evidence>
<accession>A0A2S4UJQ9</accession>
<evidence type="ECO:0008006" key="9">
    <source>
        <dbReference type="Google" id="ProtNLM"/>
    </source>
</evidence>
<evidence type="ECO:0000256" key="4">
    <source>
        <dbReference type="ARBA" id="ARBA00022833"/>
    </source>
</evidence>
<keyword evidence="8" id="KW-1185">Reference proteome</keyword>
<evidence type="ECO:0000256" key="5">
    <source>
        <dbReference type="ARBA" id="ARBA00023242"/>
    </source>
</evidence>
<organism evidence="7 8">
    <name type="scientific">Puccinia striiformis</name>
    <dbReference type="NCBI Taxonomy" id="27350"/>
    <lineage>
        <taxon>Eukaryota</taxon>
        <taxon>Fungi</taxon>
        <taxon>Dikarya</taxon>
        <taxon>Basidiomycota</taxon>
        <taxon>Pucciniomycotina</taxon>
        <taxon>Pucciniomycetes</taxon>
        <taxon>Pucciniales</taxon>
        <taxon>Pucciniaceae</taxon>
        <taxon>Puccinia</taxon>
    </lineage>
</organism>
<dbReference type="Proteomes" id="UP000238274">
    <property type="component" value="Unassembled WGS sequence"/>
</dbReference>
<comment type="caution">
    <text evidence="7">The sequence shown here is derived from an EMBL/GenBank/DDBJ whole genome shotgun (WGS) entry which is preliminary data.</text>
</comment>
<dbReference type="SUPFAM" id="SSF53098">
    <property type="entry name" value="Ribonuclease H-like"/>
    <property type="match status" value="1"/>
</dbReference>
<evidence type="ECO:0000256" key="2">
    <source>
        <dbReference type="ARBA" id="ARBA00022723"/>
    </source>
</evidence>